<dbReference type="PANTHER" id="PTHR37306:SF1">
    <property type="entry name" value="COLICIN V PRODUCTION PROTEIN"/>
    <property type="match status" value="1"/>
</dbReference>
<protein>
    <recommendedName>
        <fullName evidence="8">CvpA family protein</fullName>
    </recommendedName>
</protein>
<dbReference type="Pfam" id="PF02674">
    <property type="entry name" value="Colicin_V"/>
    <property type="match status" value="1"/>
</dbReference>
<dbReference type="EMBL" id="PFPI01000029">
    <property type="protein sequence ID" value="PIZ93337.1"/>
    <property type="molecule type" value="Genomic_DNA"/>
</dbReference>
<dbReference type="InterPro" id="IPR003825">
    <property type="entry name" value="Colicin-V_CvpA"/>
</dbReference>
<dbReference type="GO" id="GO:0009403">
    <property type="term" value="P:toxin biosynthetic process"/>
    <property type="evidence" value="ECO:0007669"/>
    <property type="project" value="InterPro"/>
</dbReference>
<dbReference type="Proteomes" id="UP000230078">
    <property type="component" value="Unassembled WGS sequence"/>
</dbReference>
<gene>
    <name evidence="6" type="ORF">COX83_02260</name>
</gene>
<feature type="transmembrane region" description="Helical" evidence="5">
    <location>
        <begin position="36"/>
        <end position="56"/>
    </location>
</feature>
<keyword evidence="2 5" id="KW-0812">Transmembrane</keyword>
<dbReference type="GO" id="GO:0016020">
    <property type="term" value="C:membrane"/>
    <property type="evidence" value="ECO:0007669"/>
    <property type="project" value="UniProtKB-SubCell"/>
</dbReference>
<evidence type="ECO:0000256" key="3">
    <source>
        <dbReference type="ARBA" id="ARBA00022989"/>
    </source>
</evidence>
<evidence type="ECO:0000256" key="5">
    <source>
        <dbReference type="SAM" id="Phobius"/>
    </source>
</evidence>
<keyword evidence="3 5" id="KW-1133">Transmembrane helix</keyword>
<evidence type="ECO:0000256" key="2">
    <source>
        <dbReference type="ARBA" id="ARBA00022692"/>
    </source>
</evidence>
<comment type="subcellular location">
    <subcellularLocation>
        <location evidence="1">Membrane</location>
        <topology evidence="1">Multi-pass membrane protein</topology>
    </subcellularLocation>
</comment>
<dbReference type="PANTHER" id="PTHR37306">
    <property type="entry name" value="COLICIN V PRODUCTION PROTEIN"/>
    <property type="match status" value="1"/>
</dbReference>
<name>A0A2M7V474_9BACT</name>
<evidence type="ECO:0000256" key="1">
    <source>
        <dbReference type="ARBA" id="ARBA00004141"/>
    </source>
</evidence>
<evidence type="ECO:0008006" key="8">
    <source>
        <dbReference type="Google" id="ProtNLM"/>
    </source>
</evidence>
<evidence type="ECO:0000256" key="4">
    <source>
        <dbReference type="ARBA" id="ARBA00023136"/>
    </source>
</evidence>
<accession>A0A2M7V474</accession>
<sequence length="151" mass="16803">SLLGTVVGAYVSSRYYLWLATWITHITGWSDNLSNVIALTIVFVVANRVIGFLFWLIERFFHPLSSLPFIGSINRFLGLVLGFFEGMITLGLIFYFIDKFPVGDIFMGWVSASVVVPYTLHSAEILLPLLPDAITQLKSTIDILGKLQSAS</sequence>
<reference evidence="7" key="1">
    <citation type="submission" date="2017-09" db="EMBL/GenBank/DDBJ databases">
        <title>Depth-based differentiation of microbial function through sediment-hosted aquifers and enrichment of novel symbionts in the deep terrestrial subsurface.</title>
        <authorList>
            <person name="Probst A.J."/>
            <person name="Ladd B."/>
            <person name="Jarett J.K."/>
            <person name="Geller-Mcgrath D.E."/>
            <person name="Sieber C.M.K."/>
            <person name="Emerson J.B."/>
            <person name="Anantharaman K."/>
            <person name="Thomas B.C."/>
            <person name="Malmstrom R."/>
            <person name="Stieglmeier M."/>
            <person name="Klingl A."/>
            <person name="Woyke T."/>
            <person name="Ryan C.M."/>
            <person name="Banfield J.F."/>
        </authorList>
    </citation>
    <scope>NUCLEOTIDE SEQUENCE [LARGE SCALE GENOMIC DNA]</scope>
</reference>
<dbReference type="AlphaFoldDB" id="A0A2M7V474"/>
<keyword evidence="4 5" id="KW-0472">Membrane</keyword>
<organism evidence="6 7">
    <name type="scientific">Candidatus Magasanikbacteria bacterium CG_4_10_14_0_2_um_filter_41_31</name>
    <dbReference type="NCBI Taxonomy" id="1974639"/>
    <lineage>
        <taxon>Bacteria</taxon>
        <taxon>Candidatus Magasanikiibacteriota</taxon>
    </lineage>
</organism>
<evidence type="ECO:0000313" key="7">
    <source>
        <dbReference type="Proteomes" id="UP000230078"/>
    </source>
</evidence>
<feature type="non-terminal residue" evidence="6">
    <location>
        <position position="1"/>
    </location>
</feature>
<evidence type="ECO:0000313" key="6">
    <source>
        <dbReference type="EMBL" id="PIZ93337.1"/>
    </source>
</evidence>
<feature type="transmembrane region" description="Helical" evidence="5">
    <location>
        <begin position="76"/>
        <end position="97"/>
    </location>
</feature>
<proteinExistence type="predicted"/>
<comment type="caution">
    <text evidence="6">The sequence shown here is derived from an EMBL/GenBank/DDBJ whole genome shotgun (WGS) entry which is preliminary data.</text>
</comment>